<feature type="transmembrane region" description="Helical" evidence="12">
    <location>
        <begin position="431"/>
        <end position="449"/>
    </location>
</feature>
<dbReference type="InterPro" id="IPR038377">
    <property type="entry name" value="Na/Glc_symporter_sf"/>
</dbReference>
<feature type="transmembrane region" description="Helical" evidence="12">
    <location>
        <begin position="233"/>
        <end position="255"/>
    </location>
</feature>
<feature type="transmembrane region" description="Helical" evidence="12">
    <location>
        <begin position="43"/>
        <end position="65"/>
    </location>
</feature>
<feature type="transmembrane region" description="Helical" evidence="12">
    <location>
        <begin position="375"/>
        <end position="394"/>
    </location>
</feature>
<reference evidence="13 14" key="1">
    <citation type="submission" date="2023-12" db="EMBL/GenBank/DDBJ databases">
        <title>Description of an unclassified Opitutus bacterium of Verrucomicrobiota.</title>
        <authorList>
            <person name="Zhang D.-F."/>
        </authorList>
    </citation>
    <scope>NUCLEOTIDE SEQUENCE [LARGE SCALE GENOMIC DNA]</scope>
    <source>
        <strain evidence="13 14">WL0086</strain>
    </source>
</reference>
<dbReference type="PANTHER" id="PTHR42985:SF40">
    <property type="entry name" value="LD47995P-RELATED"/>
    <property type="match status" value="1"/>
</dbReference>
<keyword evidence="3" id="KW-0813">Transport</keyword>
<feature type="transmembrane region" description="Helical" evidence="12">
    <location>
        <begin position="186"/>
        <end position="204"/>
    </location>
</feature>
<dbReference type="PROSITE" id="PS50283">
    <property type="entry name" value="NA_SOLUT_SYMP_3"/>
    <property type="match status" value="1"/>
</dbReference>
<feature type="transmembrane region" description="Helical" evidence="12">
    <location>
        <begin position="276"/>
        <end position="297"/>
    </location>
</feature>
<dbReference type="Pfam" id="PF00474">
    <property type="entry name" value="SSF"/>
    <property type="match status" value="1"/>
</dbReference>
<evidence type="ECO:0000256" key="2">
    <source>
        <dbReference type="ARBA" id="ARBA00006434"/>
    </source>
</evidence>
<feature type="transmembrane region" description="Helical" evidence="12">
    <location>
        <begin position="455"/>
        <end position="476"/>
    </location>
</feature>
<dbReference type="EMBL" id="CP139781">
    <property type="protein sequence ID" value="WRQ90096.1"/>
    <property type="molecule type" value="Genomic_DNA"/>
</dbReference>
<evidence type="ECO:0000256" key="5">
    <source>
        <dbReference type="ARBA" id="ARBA00022692"/>
    </source>
</evidence>
<evidence type="ECO:0000256" key="1">
    <source>
        <dbReference type="ARBA" id="ARBA00004651"/>
    </source>
</evidence>
<protein>
    <recommendedName>
        <fullName evidence="15">Sodium:solute symporter</fullName>
    </recommendedName>
</protein>
<proteinExistence type="inferred from homology"/>
<gene>
    <name evidence="13" type="ORF">K1X11_011810</name>
</gene>
<evidence type="ECO:0000256" key="4">
    <source>
        <dbReference type="ARBA" id="ARBA00022475"/>
    </source>
</evidence>
<sequence length="486" mass="51605">MSITDSIIVIVYLSGIVAVGIRFRGRQDDINDYFTAQSGFGGWLGTLLVGLSLGATVFSALSFVAYPSIVITHGATVLMSMVGFPVAYVVLRYWFLPRYLATKSSSPYDIIERRFGTPTRLVASGLFVLLRLCWMSALIYAPVLVVMASCQLDDRWFWPLVLTIGLVSTAYTVVGGIRGVIITDAIQFLLIIAVLAGTILYVMLKVPLTMDEVGHYLTQETDLLQLNWSLSPMVTITVWGMAIGATLQNMSTFTADQMSLQRYLAAGGVKSASRAFGASMLSMVMVLTMLAAVGLTVGTWYSLHPDAGLPADADKVFPYFVATQLPVGFMGVVIAAILAATMSSITSGINALSGSLLSDFYPFSKRVQPRTLLRYARLTSAVIGVLATMVAGLIEDMGTLFDIMNAFYGIFLGPLLGCMVCAVAPLAVRPGALIASLFIGSLAGFAVAYSDVANLWVSAVSAVVTVAMALGLTALAGGGRNRSAAG</sequence>
<dbReference type="Gene3D" id="1.20.1730.10">
    <property type="entry name" value="Sodium/glucose cotransporter"/>
    <property type="match status" value="1"/>
</dbReference>
<keyword evidence="10" id="KW-0739">Sodium transport</keyword>
<organism evidence="13 14">
    <name type="scientific">Actomonas aquatica</name>
    <dbReference type="NCBI Taxonomy" id="2866162"/>
    <lineage>
        <taxon>Bacteria</taxon>
        <taxon>Pseudomonadati</taxon>
        <taxon>Verrucomicrobiota</taxon>
        <taxon>Opitutia</taxon>
        <taxon>Opitutales</taxon>
        <taxon>Opitutaceae</taxon>
        <taxon>Actomonas</taxon>
    </lineage>
</organism>
<feature type="transmembrane region" description="Helical" evidence="12">
    <location>
        <begin position="406"/>
        <end position="424"/>
    </location>
</feature>
<feature type="transmembrane region" description="Helical" evidence="12">
    <location>
        <begin position="317"/>
        <end position="340"/>
    </location>
</feature>
<evidence type="ECO:0000313" key="14">
    <source>
        <dbReference type="Proteomes" id="UP000738431"/>
    </source>
</evidence>
<evidence type="ECO:0000256" key="11">
    <source>
        <dbReference type="RuleBase" id="RU362091"/>
    </source>
</evidence>
<evidence type="ECO:0000256" key="7">
    <source>
        <dbReference type="ARBA" id="ARBA00023053"/>
    </source>
</evidence>
<dbReference type="Proteomes" id="UP000738431">
    <property type="component" value="Chromosome"/>
</dbReference>
<keyword evidence="6 12" id="KW-1133">Transmembrane helix</keyword>
<dbReference type="InterPro" id="IPR001734">
    <property type="entry name" value="Na/solute_symporter"/>
</dbReference>
<evidence type="ECO:0000256" key="8">
    <source>
        <dbReference type="ARBA" id="ARBA00023065"/>
    </source>
</evidence>
<evidence type="ECO:0000256" key="9">
    <source>
        <dbReference type="ARBA" id="ARBA00023136"/>
    </source>
</evidence>
<dbReference type="RefSeq" id="WP_221031981.1">
    <property type="nucleotide sequence ID" value="NZ_CP139781.1"/>
</dbReference>
<accession>A0ABZ1CEM4</accession>
<evidence type="ECO:0008006" key="15">
    <source>
        <dbReference type="Google" id="ProtNLM"/>
    </source>
</evidence>
<keyword evidence="8" id="KW-0406">Ion transport</keyword>
<feature type="transmembrane region" description="Helical" evidence="12">
    <location>
        <begin position="121"/>
        <end position="144"/>
    </location>
</feature>
<evidence type="ECO:0000256" key="12">
    <source>
        <dbReference type="SAM" id="Phobius"/>
    </source>
</evidence>
<evidence type="ECO:0000256" key="10">
    <source>
        <dbReference type="ARBA" id="ARBA00023201"/>
    </source>
</evidence>
<keyword evidence="4" id="KW-1003">Cell membrane</keyword>
<feature type="transmembrane region" description="Helical" evidence="12">
    <location>
        <begin position="156"/>
        <end position="174"/>
    </location>
</feature>
<evidence type="ECO:0000256" key="6">
    <source>
        <dbReference type="ARBA" id="ARBA00022989"/>
    </source>
</evidence>
<name>A0ABZ1CEM4_9BACT</name>
<dbReference type="InterPro" id="IPR051163">
    <property type="entry name" value="Sodium:Solute_Symporter_SSF"/>
</dbReference>
<evidence type="ECO:0000313" key="13">
    <source>
        <dbReference type="EMBL" id="WRQ90096.1"/>
    </source>
</evidence>
<comment type="similarity">
    <text evidence="2 11">Belongs to the sodium:solute symporter (SSF) (TC 2.A.21) family.</text>
</comment>
<keyword evidence="5 12" id="KW-0812">Transmembrane</keyword>
<feature type="transmembrane region" description="Helical" evidence="12">
    <location>
        <begin position="6"/>
        <end position="23"/>
    </location>
</feature>
<dbReference type="PANTHER" id="PTHR42985">
    <property type="entry name" value="SODIUM-COUPLED MONOCARBOXYLATE TRANSPORTER"/>
    <property type="match status" value="1"/>
</dbReference>
<evidence type="ECO:0000256" key="3">
    <source>
        <dbReference type="ARBA" id="ARBA00022448"/>
    </source>
</evidence>
<keyword evidence="14" id="KW-1185">Reference proteome</keyword>
<feature type="transmembrane region" description="Helical" evidence="12">
    <location>
        <begin position="71"/>
        <end position="95"/>
    </location>
</feature>
<comment type="subcellular location">
    <subcellularLocation>
        <location evidence="1">Cell membrane</location>
        <topology evidence="1">Multi-pass membrane protein</topology>
    </subcellularLocation>
</comment>
<keyword evidence="7" id="KW-0915">Sodium</keyword>
<keyword evidence="9 12" id="KW-0472">Membrane</keyword>